<feature type="compositionally biased region" description="Basic and acidic residues" evidence="3">
    <location>
        <begin position="291"/>
        <end position="303"/>
    </location>
</feature>
<evidence type="ECO:0000256" key="1">
    <source>
        <dbReference type="ARBA" id="ARBA00022553"/>
    </source>
</evidence>
<feature type="compositionally biased region" description="Basic and acidic residues" evidence="3">
    <location>
        <begin position="209"/>
        <end position="242"/>
    </location>
</feature>
<evidence type="ECO:0000259" key="4">
    <source>
        <dbReference type="Pfam" id="PF15386"/>
    </source>
</evidence>
<feature type="region of interest" description="Disordered" evidence="3">
    <location>
        <begin position="26"/>
        <end position="61"/>
    </location>
</feature>
<feature type="region of interest" description="Disordered" evidence="3">
    <location>
        <begin position="280"/>
        <end position="313"/>
    </location>
</feature>
<feature type="coiled-coil region" evidence="2">
    <location>
        <begin position="593"/>
        <end position="620"/>
    </location>
</feature>
<dbReference type="PANTHER" id="PTHR14522:SF2">
    <property type="entry name" value="PROLINE-RICH PROTEIN 14"/>
    <property type="match status" value="1"/>
</dbReference>
<evidence type="ECO:0000256" key="3">
    <source>
        <dbReference type="SAM" id="MobiDB-lite"/>
    </source>
</evidence>
<evidence type="ECO:0000256" key="2">
    <source>
        <dbReference type="SAM" id="Coils"/>
    </source>
</evidence>
<evidence type="ECO:0000313" key="5">
    <source>
        <dbReference type="Ensembl" id="ENSLLEP00000032800.1"/>
    </source>
</evidence>
<feature type="region of interest" description="Disordered" evidence="3">
    <location>
        <begin position="453"/>
        <end position="479"/>
    </location>
</feature>
<dbReference type="InterPro" id="IPR028149">
    <property type="entry name" value="Tantalus-like"/>
</dbReference>
<feature type="compositionally biased region" description="Basic residues" evidence="3">
    <location>
        <begin position="372"/>
        <end position="382"/>
    </location>
</feature>
<sequence>MLLAFSAVQPIPHLWSQGHRLTPSVFPLPFSPSPDNLPGERPDLRGNESPTSSPGTGGLRMDRHPFCLISSPLERQHRKVLAVELEDISQELGILHSRSDGYEEPPAGAHSLVSSSCLEPRCLSGYRASEMRIRVPEDNVAGSDSSPSATLTPHSCHAPLPDFCRHSSRDVPPSPPKTSRWSLAPLLNSVRSKLESFADIFLTPIKNRRNAETKEKPSSSEQDDRRGQRPHGVEGDLERSHEVGGIQSSDIQANGLWEHCAASADCPPCEQGSLITARFTPSPGDSLHLQPRKDGKALGEKTSRGPFTTPPSRTDLKFRLSPVLCRSPLQRCFSCPSLPLSPALMAPSSAPAGLSVLGGSGELVLHPCTPHGTRRPHRRRHSVGTLEERSGEMPPSILSLSCLRKERHPFLLCHSLSAEFCRQQDQFGKRHALASTLFDSLSSRSPGVITTSFRQQIPQSPCEPESVGDSASKQESRISADVRKVSDFQIRKRPTRQEGNLTPLGLPKRARLQKEEFSLEEIYTNKNYRTPTEKRAFETIFEEPVLRGGSLVLTSQRPLKRIIVFQDCSVRHRKRRKKRKGCARSQSRKTGCAEKELELEHLLEDKLAQLEAALHEQEDIQVS</sequence>
<dbReference type="AlphaFoldDB" id="A0A8C5Q816"/>
<reference evidence="5" key="1">
    <citation type="submission" date="2025-08" db="UniProtKB">
        <authorList>
            <consortium name="Ensembl"/>
        </authorList>
    </citation>
    <scope>IDENTIFICATION</scope>
</reference>
<feature type="region of interest" description="Disordered" evidence="3">
    <location>
        <begin position="367"/>
        <end position="392"/>
    </location>
</feature>
<dbReference type="PANTHER" id="PTHR14522">
    <property type="entry name" value="EMO2-RELATED"/>
    <property type="match status" value="1"/>
</dbReference>
<dbReference type="InterPro" id="IPR026320">
    <property type="entry name" value="PRR14"/>
</dbReference>
<keyword evidence="1" id="KW-0597">Phosphoprotein</keyword>
<organism evidence="5 6">
    <name type="scientific">Leptobrachium leishanense</name>
    <name type="common">Leishan spiny toad</name>
    <dbReference type="NCBI Taxonomy" id="445787"/>
    <lineage>
        <taxon>Eukaryota</taxon>
        <taxon>Metazoa</taxon>
        <taxon>Chordata</taxon>
        <taxon>Craniata</taxon>
        <taxon>Vertebrata</taxon>
        <taxon>Euteleostomi</taxon>
        <taxon>Amphibia</taxon>
        <taxon>Batrachia</taxon>
        <taxon>Anura</taxon>
        <taxon>Pelobatoidea</taxon>
        <taxon>Megophryidae</taxon>
        <taxon>Leptobrachium</taxon>
    </lineage>
</organism>
<feature type="region of interest" description="Disordered" evidence="3">
    <location>
        <begin position="208"/>
        <end position="243"/>
    </location>
</feature>
<protein>
    <recommendedName>
        <fullName evidence="4">Tantalus-like domain-containing protein</fullName>
    </recommendedName>
</protein>
<dbReference type="Proteomes" id="UP000694569">
    <property type="component" value="Unplaced"/>
</dbReference>
<feature type="domain" description="Tantalus-like" evidence="4">
    <location>
        <begin position="501"/>
        <end position="557"/>
    </location>
</feature>
<proteinExistence type="predicted"/>
<reference evidence="5" key="2">
    <citation type="submission" date="2025-09" db="UniProtKB">
        <authorList>
            <consortium name="Ensembl"/>
        </authorList>
    </citation>
    <scope>IDENTIFICATION</scope>
</reference>
<dbReference type="OrthoDB" id="6163216at2759"/>
<dbReference type="Ensembl" id="ENSLLET00000034064.1">
    <property type="protein sequence ID" value="ENSLLEP00000032800.1"/>
    <property type="gene ID" value="ENSLLEG00000020735.1"/>
</dbReference>
<keyword evidence="6" id="KW-1185">Reference proteome</keyword>
<dbReference type="Pfam" id="PF15386">
    <property type="entry name" value="Tantalus"/>
    <property type="match status" value="1"/>
</dbReference>
<dbReference type="GeneTree" id="ENSGT00520000055626"/>
<keyword evidence="2" id="KW-0175">Coiled coil</keyword>
<evidence type="ECO:0000313" key="6">
    <source>
        <dbReference type="Proteomes" id="UP000694569"/>
    </source>
</evidence>
<name>A0A8C5Q816_9ANUR</name>
<accession>A0A8C5Q816</accession>